<dbReference type="Pfam" id="PF01041">
    <property type="entry name" value="DegT_DnrJ_EryC1"/>
    <property type="match status" value="1"/>
</dbReference>
<dbReference type="AlphaFoldDB" id="A0A382FW18"/>
<dbReference type="PANTHER" id="PTHR30244">
    <property type="entry name" value="TRANSAMINASE"/>
    <property type="match status" value="1"/>
</dbReference>
<dbReference type="PIRSF" id="PIRSF000390">
    <property type="entry name" value="PLP_StrS"/>
    <property type="match status" value="1"/>
</dbReference>
<gene>
    <name evidence="1" type="ORF">METZ01_LOCUS220044</name>
</gene>
<evidence type="ECO:0000313" key="1">
    <source>
        <dbReference type="EMBL" id="SVB67190.1"/>
    </source>
</evidence>
<dbReference type="PANTHER" id="PTHR30244:SF34">
    <property type="entry name" value="DTDP-4-AMINO-4,6-DIDEOXYGALACTOSE TRANSAMINASE"/>
    <property type="match status" value="1"/>
</dbReference>
<evidence type="ECO:0008006" key="2">
    <source>
        <dbReference type="Google" id="ProtNLM"/>
    </source>
</evidence>
<dbReference type="GO" id="GO:0000271">
    <property type="term" value="P:polysaccharide biosynthetic process"/>
    <property type="evidence" value="ECO:0007669"/>
    <property type="project" value="TreeGrafter"/>
</dbReference>
<accession>A0A382FW18</accession>
<name>A0A382FW18_9ZZZZ</name>
<dbReference type="SUPFAM" id="SSF53383">
    <property type="entry name" value="PLP-dependent transferases"/>
    <property type="match status" value="1"/>
</dbReference>
<sequence>MYFIGEEEQQAALEVIKSGSLCRYGPEESRVTTFENSITEKFNVEYALATNGGTSSLIVALYAAGIGLGDEVIVSAYTWIATPASVVIANAVPIIAEIDNSLTIDPNDIEAKITPRTKAIIPVHMIGVPSNMEAIKTIAKKHNLMVIEDCAQAIGAGFKGARLGTHGDIGCFSLQQSKIITTGEGGIVITNNEELHDRARMIHDGGNLWGVSKHTSAFFPGMNFRMDEVRGAIASVQLTRLDGFIENMRTRKYKLREAISDIDGIELRKVHDKNGDASTTMVFFLSTPDLARKFGEVMGKYGVPAGPMYTHGNGDKHVYPGWDYILQKKTYHSNGLPYTHPTYGDIQYSDRMCPKTLDYLGRAICIGIGHEMSDETIDKVANAIRSTAKDTL</sequence>
<dbReference type="InterPro" id="IPR015421">
    <property type="entry name" value="PyrdxlP-dep_Trfase_major"/>
</dbReference>
<dbReference type="GO" id="GO:0008483">
    <property type="term" value="F:transaminase activity"/>
    <property type="evidence" value="ECO:0007669"/>
    <property type="project" value="TreeGrafter"/>
</dbReference>
<dbReference type="Gene3D" id="3.40.640.10">
    <property type="entry name" value="Type I PLP-dependent aspartate aminotransferase-like (Major domain)"/>
    <property type="match status" value="1"/>
</dbReference>
<organism evidence="1">
    <name type="scientific">marine metagenome</name>
    <dbReference type="NCBI Taxonomy" id="408172"/>
    <lineage>
        <taxon>unclassified sequences</taxon>
        <taxon>metagenomes</taxon>
        <taxon>ecological metagenomes</taxon>
    </lineage>
</organism>
<dbReference type="GO" id="GO:0030170">
    <property type="term" value="F:pyridoxal phosphate binding"/>
    <property type="evidence" value="ECO:0007669"/>
    <property type="project" value="TreeGrafter"/>
</dbReference>
<dbReference type="Gene3D" id="3.90.1150.10">
    <property type="entry name" value="Aspartate Aminotransferase, domain 1"/>
    <property type="match status" value="1"/>
</dbReference>
<dbReference type="EMBL" id="UINC01052170">
    <property type="protein sequence ID" value="SVB67190.1"/>
    <property type="molecule type" value="Genomic_DNA"/>
</dbReference>
<dbReference type="InterPro" id="IPR015424">
    <property type="entry name" value="PyrdxlP-dep_Trfase"/>
</dbReference>
<dbReference type="InterPro" id="IPR015422">
    <property type="entry name" value="PyrdxlP-dep_Trfase_small"/>
</dbReference>
<dbReference type="InterPro" id="IPR000653">
    <property type="entry name" value="DegT/StrS_aminotransferase"/>
</dbReference>
<protein>
    <recommendedName>
        <fullName evidence="2">Glutamine--scyllo-inositol aminotransferase</fullName>
    </recommendedName>
</protein>
<reference evidence="1" key="1">
    <citation type="submission" date="2018-05" db="EMBL/GenBank/DDBJ databases">
        <authorList>
            <person name="Lanie J.A."/>
            <person name="Ng W.-L."/>
            <person name="Kazmierczak K.M."/>
            <person name="Andrzejewski T.M."/>
            <person name="Davidsen T.M."/>
            <person name="Wayne K.J."/>
            <person name="Tettelin H."/>
            <person name="Glass J.I."/>
            <person name="Rusch D."/>
            <person name="Podicherti R."/>
            <person name="Tsui H.-C.T."/>
            <person name="Winkler M.E."/>
        </authorList>
    </citation>
    <scope>NUCLEOTIDE SEQUENCE</scope>
</reference>
<dbReference type="CDD" id="cd00616">
    <property type="entry name" value="AHBA_syn"/>
    <property type="match status" value="1"/>
</dbReference>
<proteinExistence type="predicted"/>